<evidence type="ECO:0000313" key="7">
    <source>
        <dbReference type="EMBL" id="MEU3553953.1"/>
    </source>
</evidence>
<gene>
    <name evidence="7" type="ORF">AB0E65_06980</name>
</gene>
<evidence type="ECO:0000256" key="2">
    <source>
        <dbReference type="ARBA" id="ARBA00023125"/>
    </source>
</evidence>
<dbReference type="PRINTS" id="PR00455">
    <property type="entry name" value="HTHTETR"/>
</dbReference>
<dbReference type="InterPro" id="IPR036271">
    <property type="entry name" value="Tet_transcr_reg_TetR-rel_C_sf"/>
</dbReference>
<sequence>MPAPLTEEQNRRAREDLLDAAERLFYERGIQAVGMDQVRAASDLPLKRIYRLFPTKEDLVVAMLRRRDRRWRESLTVSVEQVADPRARVLAVFDWLAGWFAEPGFRGCAWINAHGELGSSSPAVLAEVRSHKRAFRAQLAEWALAAGVPAAADAVFLLAEGAVVTAGIAGDPAPARQARSAAAALLAQQGGVQQCGVQQGGETTDPSGSAPASIS</sequence>
<accession>A0ABV2YE14</accession>
<evidence type="ECO:0000256" key="4">
    <source>
        <dbReference type="PROSITE-ProRule" id="PRU00335"/>
    </source>
</evidence>
<dbReference type="Proteomes" id="UP001550850">
    <property type="component" value="Unassembled WGS sequence"/>
</dbReference>
<dbReference type="PANTHER" id="PTHR47506:SF1">
    <property type="entry name" value="HTH-TYPE TRANSCRIPTIONAL REGULATOR YJDC"/>
    <property type="match status" value="1"/>
</dbReference>
<protein>
    <submittedName>
        <fullName evidence="7">TetR/AcrR family transcriptional regulator</fullName>
    </submittedName>
</protein>
<evidence type="ECO:0000256" key="1">
    <source>
        <dbReference type="ARBA" id="ARBA00023015"/>
    </source>
</evidence>
<keyword evidence="1" id="KW-0805">Transcription regulation</keyword>
<evidence type="ECO:0000259" key="6">
    <source>
        <dbReference type="PROSITE" id="PS50977"/>
    </source>
</evidence>
<dbReference type="SUPFAM" id="SSF48498">
    <property type="entry name" value="Tetracyclin repressor-like, C-terminal domain"/>
    <property type="match status" value="1"/>
</dbReference>
<dbReference type="EMBL" id="JBEZUR010000007">
    <property type="protein sequence ID" value="MEU3553953.1"/>
    <property type="molecule type" value="Genomic_DNA"/>
</dbReference>
<feature type="DNA-binding region" description="H-T-H motif" evidence="4">
    <location>
        <begin position="34"/>
        <end position="53"/>
    </location>
</feature>
<dbReference type="PROSITE" id="PS50977">
    <property type="entry name" value="HTH_TETR_2"/>
    <property type="match status" value="1"/>
</dbReference>
<keyword evidence="8" id="KW-1185">Reference proteome</keyword>
<keyword evidence="3" id="KW-0804">Transcription</keyword>
<evidence type="ECO:0000313" key="8">
    <source>
        <dbReference type="Proteomes" id="UP001550850"/>
    </source>
</evidence>
<dbReference type="InterPro" id="IPR001647">
    <property type="entry name" value="HTH_TetR"/>
</dbReference>
<comment type="caution">
    <text evidence="7">The sequence shown here is derived from an EMBL/GenBank/DDBJ whole genome shotgun (WGS) entry which is preliminary data.</text>
</comment>
<feature type="domain" description="HTH tetR-type" evidence="6">
    <location>
        <begin position="11"/>
        <end position="71"/>
    </location>
</feature>
<reference evidence="7 8" key="1">
    <citation type="submission" date="2024-06" db="EMBL/GenBank/DDBJ databases">
        <title>The Natural Products Discovery Center: Release of the First 8490 Sequenced Strains for Exploring Actinobacteria Biosynthetic Diversity.</title>
        <authorList>
            <person name="Kalkreuter E."/>
            <person name="Kautsar S.A."/>
            <person name="Yang D."/>
            <person name="Bader C.D."/>
            <person name="Teijaro C.N."/>
            <person name="Fluegel L."/>
            <person name="Davis C.M."/>
            <person name="Simpson J.R."/>
            <person name="Lauterbach L."/>
            <person name="Steele A.D."/>
            <person name="Gui C."/>
            <person name="Meng S."/>
            <person name="Li G."/>
            <person name="Viehrig K."/>
            <person name="Ye F."/>
            <person name="Su P."/>
            <person name="Kiefer A.F."/>
            <person name="Nichols A."/>
            <person name="Cepeda A.J."/>
            <person name="Yan W."/>
            <person name="Fan B."/>
            <person name="Jiang Y."/>
            <person name="Adhikari A."/>
            <person name="Zheng C.-J."/>
            <person name="Schuster L."/>
            <person name="Cowan T.M."/>
            <person name="Smanski M.J."/>
            <person name="Chevrette M.G."/>
            <person name="De Carvalho L.P.S."/>
            <person name="Shen B."/>
        </authorList>
    </citation>
    <scope>NUCLEOTIDE SEQUENCE [LARGE SCALE GENOMIC DNA]</scope>
    <source>
        <strain evidence="7 8">NPDC038104</strain>
    </source>
</reference>
<proteinExistence type="predicted"/>
<dbReference type="PANTHER" id="PTHR47506">
    <property type="entry name" value="TRANSCRIPTIONAL REGULATORY PROTEIN"/>
    <property type="match status" value="1"/>
</dbReference>
<feature type="compositionally biased region" description="Polar residues" evidence="5">
    <location>
        <begin position="202"/>
        <end position="215"/>
    </location>
</feature>
<dbReference type="InterPro" id="IPR009057">
    <property type="entry name" value="Homeodomain-like_sf"/>
</dbReference>
<name>A0ABV2YE14_9ACTN</name>
<keyword evidence="2 4" id="KW-0238">DNA-binding</keyword>
<dbReference type="RefSeq" id="WP_108956075.1">
    <property type="nucleotide sequence ID" value="NZ_BEVZ01000007.1"/>
</dbReference>
<organism evidence="7 8">
    <name type="scientific">Streptomyces fragilis</name>
    <dbReference type="NCBI Taxonomy" id="67301"/>
    <lineage>
        <taxon>Bacteria</taxon>
        <taxon>Bacillati</taxon>
        <taxon>Actinomycetota</taxon>
        <taxon>Actinomycetes</taxon>
        <taxon>Kitasatosporales</taxon>
        <taxon>Streptomycetaceae</taxon>
        <taxon>Streptomyces</taxon>
    </lineage>
</organism>
<dbReference type="Gene3D" id="1.10.357.10">
    <property type="entry name" value="Tetracycline Repressor, domain 2"/>
    <property type="match status" value="1"/>
</dbReference>
<feature type="region of interest" description="Disordered" evidence="5">
    <location>
        <begin position="195"/>
        <end position="215"/>
    </location>
</feature>
<dbReference type="SUPFAM" id="SSF46689">
    <property type="entry name" value="Homeodomain-like"/>
    <property type="match status" value="1"/>
</dbReference>
<dbReference type="Pfam" id="PF00440">
    <property type="entry name" value="TetR_N"/>
    <property type="match status" value="1"/>
</dbReference>
<evidence type="ECO:0000256" key="3">
    <source>
        <dbReference type="ARBA" id="ARBA00023163"/>
    </source>
</evidence>
<evidence type="ECO:0000256" key="5">
    <source>
        <dbReference type="SAM" id="MobiDB-lite"/>
    </source>
</evidence>